<proteinExistence type="predicted"/>
<comment type="caution">
    <text evidence="1">The sequence shown here is derived from an EMBL/GenBank/DDBJ whole genome shotgun (WGS) entry which is preliminary data.</text>
</comment>
<evidence type="ECO:0000313" key="1">
    <source>
        <dbReference type="EMBL" id="MBB5335285.1"/>
    </source>
</evidence>
<accession>A0A840URW7</accession>
<gene>
    <name evidence="1" type="ORF">HNR32_000405</name>
</gene>
<name>A0A840URW7_9FIRM</name>
<keyword evidence="2" id="KW-1185">Reference proteome</keyword>
<sequence length="166" mass="19064">MATAALHSISHVTLHNGKTEHYDENAISTDMYQHILDLFPLTIDKNGIDIEFDTNTYHIETQYDNSGGITKIYVKLKNPTWAKAHLLTCGYSNNDYYIFNQIIKEKIGERHIIITPQLPYLISRIEPGIIMDQPALQWLTPFARAIALVALDTNNYLQFIKKKQQS</sequence>
<dbReference type="RefSeq" id="WP_183859136.1">
    <property type="nucleotide sequence ID" value="NZ_JACHFH010000003.1"/>
</dbReference>
<protein>
    <submittedName>
        <fullName evidence="1">Uncharacterized protein</fullName>
    </submittedName>
</protein>
<reference evidence="1 2" key="1">
    <citation type="submission" date="2020-08" db="EMBL/GenBank/DDBJ databases">
        <title>Genomic Encyclopedia of Type Strains, Phase IV (KMG-IV): sequencing the most valuable type-strain genomes for metagenomic binning, comparative biology and taxonomic classification.</title>
        <authorList>
            <person name="Goeker M."/>
        </authorList>
    </citation>
    <scope>NUCLEOTIDE SEQUENCE [LARGE SCALE GENOMIC DNA]</scope>
    <source>
        <strain evidence="1 2">DSM 24661</strain>
    </source>
</reference>
<dbReference type="Proteomes" id="UP000559117">
    <property type="component" value="Unassembled WGS sequence"/>
</dbReference>
<dbReference type="EMBL" id="JACHFH010000003">
    <property type="protein sequence ID" value="MBB5335285.1"/>
    <property type="molecule type" value="Genomic_DNA"/>
</dbReference>
<evidence type="ECO:0000313" key="2">
    <source>
        <dbReference type="Proteomes" id="UP000559117"/>
    </source>
</evidence>
<organism evidence="1 2">
    <name type="scientific">Pectinatus brassicae</name>
    <dbReference type="NCBI Taxonomy" id="862415"/>
    <lineage>
        <taxon>Bacteria</taxon>
        <taxon>Bacillati</taxon>
        <taxon>Bacillota</taxon>
        <taxon>Negativicutes</taxon>
        <taxon>Selenomonadales</taxon>
        <taxon>Selenomonadaceae</taxon>
        <taxon>Pectinatus</taxon>
    </lineage>
</organism>
<dbReference type="AlphaFoldDB" id="A0A840URW7"/>